<evidence type="ECO:0000313" key="2">
    <source>
        <dbReference type="EMBL" id="KAG7349015.1"/>
    </source>
</evidence>
<comment type="caution">
    <text evidence="2">The sequence shown here is derived from an EMBL/GenBank/DDBJ whole genome shotgun (WGS) entry which is preliminary data.</text>
</comment>
<name>A0A9K3PJ13_9STRA</name>
<dbReference type="EMBL" id="JAGRRH010000019">
    <property type="protein sequence ID" value="KAG7349015.1"/>
    <property type="molecule type" value="Genomic_DNA"/>
</dbReference>
<evidence type="ECO:0000313" key="3">
    <source>
        <dbReference type="Proteomes" id="UP000693970"/>
    </source>
</evidence>
<evidence type="ECO:0000256" key="1">
    <source>
        <dbReference type="SAM" id="MobiDB-lite"/>
    </source>
</evidence>
<organism evidence="2 3">
    <name type="scientific">Nitzschia inconspicua</name>
    <dbReference type="NCBI Taxonomy" id="303405"/>
    <lineage>
        <taxon>Eukaryota</taxon>
        <taxon>Sar</taxon>
        <taxon>Stramenopiles</taxon>
        <taxon>Ochrophyta</taxon>
        <taxon>Bacillariophyta</taxon>
        <taxon>Bacillariophyceae</taxon>
        <taxon>Bacillariophycidae</taxon>
        <taxon>Bacillariales</taxon>
        <taxon>Bacillariaceae</taxon>
        <taxon>Nitzschia</taxon>
    </lineage>
</organism>
<gene>
    <name evidence="2" type="ORF">IV203_011612</name>
</gene>
<protein>
    <submittedName>
        <fullName evidence="2">Uncharacterized protein</fullName>
    </submittedName>
</protein>
<accession>A0A9K3PJ13</accession>
<dbReference type="AlphaFoldDB" id="A0A9K3PJ13"/>
<reference evidence="2" key="2">
    <citation type="submission" date="2021-04" db="EMBL/GenBank/DDBJ databases">
        <authorList>
            <person name="Podell S."/>
        </authorList>
    </citation>
    <scope>NUCLEOTIDE SEQUENCE</scope>
    <source>
        <strain evidence="2">Hildebrandi</strain>
    </source>
</reference>
<feature type="compositionally biased region" description="Polar residues" evidence="1">
    <location>
        <begin position="9"/>
        <end position="30"/>
    </location>
</feature>
<proteinExistence type="predicted"/>
<dbReference type="Proteomes" id="UP000693970">
    <property type="component" value="Unassembled WGS sequence"/>
</dbReference>
<reference evidence="2" key="1">
    <citation type="journal article" date="2021" name="Sci. Rep.">
        <title>Diploid genomic architecture of Nitzschia inconspicua, an elite biomass production diatom.</title>
        <authorList>
            <person name="Oliver A."/>
            <person name="Podell S."/>
            <person name="Pinowska A."/>
            <person name="Traller J.C."/>
            <person name="Smith S.R."/>
            <person name="McClure R."/>
            <person name="Beliaev A."/>
            <person name="Bohutskyi P."/>
            <person name="Hill E.A."/>
            <person name="Rabines A."/>
            <person name="Zheng H."/>
            <person name="Allen L.Z."/>
            <person name="Kuo A."/>
            <person name="Grigoriev I.V."/>
            <person name="Allen A.E."/>
            <person name="Hazlebeck D."/>
            <person name="Allen E.E."/>
        </authorList>
    </citation>
    <scope>NUCLEOTIDE SEQUENCE</scope>
    <source>
        <strain evidence="2">Hildebrandi</strain>
    </source>
</reference>
<sequence length="96" mass="11203">MVKRRSRISYENTTKTTTKQRKSNTSTPAIRSTERTVTKRFYAASFPKRPPARWINTETKILFQHLDSILNNENWEETLGLLPNCTKGDITQRTMV</sequence>
<keyword evidence="3" id="KW-1185">Reference proteome</keyword>
<feature type="region of interest" description="Disordered" evidence="1">
    <location>
        <begin position="1"/>
        <end position="34"/>
    </location>
</feature>